<dbReference type="AlphaFoldDB" id="A0A072NXH1"/>
<evidence type="ECO:0000256" key="2">
    <source>
        <dbReference type="SAM" id="Phobius"/>
    </source>
</evidence>
<feature type="compositionally biased region" description="Polar residues" evidence="1">
    <location>
        <begin position="708"/>
        <end position="719"/>
    </location>
</feature>
<dbReference type="HOGENOM" id="CLU_014247_0_0_1"/>
<evidence type="ECO:0000313" key="3">
    <source>
        <dbReference type="EMBL" id="KEF51723.1"/>
    </source>
</evidence>
<dbReference type="GeneID" id="25287252"/>
<keyword evidence="2" id="KW-0812">Transmembrane</keyword>
<dbReference type="OrthoDB" id="3540210at2759"/>
<keyword evidence="2" id="KW-0472">Membrane</keyword>
<keyword evidence="2" id="KW-1133">Transmembrane helix</keyword>
<proteinExistence type="predicted"/>
<evidence type="ECO:0000313" key="4">
    <source>
        <dbReference type="Proteomes" id="UP000027920"/>
    </source>
</evidence>
<feature type="region of interest" description="Disordered" evidence="1">
    <location>
        <begin position="699"/>
        <end position="719"/>
    </location>
</feature>
<reference evidence="3 4" key="1">
    <citation type="submission" date="2013-03" db="EMBL/GenBank/DDBJ databases">
        <title>The Genome Sequence of Exophiala aquamarina CBS 119918.</title>
        <authorList>
            <consortium name="The Broad Institute Genomics Platform"/>
            <person name="Cuomo C."/>
            <person name="de Hoog S."/>
            <person name="Gorbushina A."/>
            <person name="Walker B."/>
            <person name="Young S.K."/>
            <person name="Zeng Q."/>
            <person name="Gargeya S."/>
            <person name="Fitzgerald M."/>
            <person name="Haas B."/>
            <person name="Abouelleil A."/>
            <person name="Allen A.W."/>
            <person name="Alvarado L."/>
            <person name="Arachchi H.M."/>
            <person name="Berlin A.M."/>
            <person name="Chapman S.B."/>
            <person name="Gainer-Dewar J."/>
            <person name="Goldberg J."/>
            <person name="Griggs A."/>
            <person name="Gujja S."/>
            <person name="Hansen M."/>
            <person name="Howarth C."/>
            <person name="Imamovic A."/>
            <person name="Ireland A."/>
            <person name="Larimer J."/>
            <person name="McCowan C."/>
            <person name="Murphy C."/>
            <person name="Pearson M."/>
            <person name="Poon T.W."/>
            <person name="Priest M."/>
            <person name="Roberts A."/>
            <person name="Saif S."/>
            <person name="Shea T."/>
            <person name="Sisk P."/>
            <person name="Sykes S."/>
            <person name="Wortman J."/>
            <person name="Nusbaum C."/>
            <person name="Birren B."/>
        </authorList>
    </citation>
    <scope>NUCLEOTIDE SEQUENCE [LARGE SCALE GENOMIC DNA]</scope>
    <source>
        <strain evidence="3 4">CBS 119918</strain>
    </source>
</reference>
<dbReference type="RefSeq" id="XP_013254313.1">
    <property type="nucleotide sequence ID" value="XM_013398859.1"/>
</dbReference>
<name>A0A072NXH1_9EURO</name>
<evidence type="ECO:0000256" key="1">
    <source>
        <dbReference type="SAM" id="MobiDB-lite"/>
    </source>
</evidence>
<feature type="transmembrane region" description="Helical" evidence="2">
    <location>
        <begin position="593"/>
        <end position="625"/>
    </location>
</feature>
<protein>
    <submittedName>
        <fullName evidence="3">Uncharacterized protein</fullName>
    </submittedName>
</protein>
<comment type="caution">
    <text evidence="3">The sequence shown here is derived from an EMBL/GenBank/DDBJ whole genome shotgun (WGS) entry which is preliminary data.</text>
</comment>
<dbReference type="VEuPathDB" id="FungiDB:A1O9_12358"/>
<keyword evidence="4" id="KW-1185">Reference proteome</keyword>
<sequence length="719" mass="79383">MGNKFHNGFWTNWEDGKIGGATLTLPAYAGLILVSFLTLFVQYSGSCFWRVVSFILHQTRSVAASKDGLFHQQQAILRNSVTATNAFWTIASSASAWTSKGKGKGKENRKGVGEAKPQAPLRTSLPLLLVSAIHISLFTVAGLFSSRVTTTSASGQALMTGDICGFPDEVENLRGVEPENLDEEGLLTFNTQVLLGRLTLSRSAAYVRSCYNNNDNGASGGCNVYVQPYLHGVNASSVNDTSCPFVNEETCATSSAVRYDSGAIHSNEDLGINSPESDAMTIRRITSCAPVSAKRYATDWIEDLPEALGDGRTNTTIKFYEMGQPTSGDNDGCDATFKNSTTNLTTFCVSEFMKTYVQEPYTIRVQTSYYDNETASDFIPIPDLQVANADVTLIAIFNKARYSEMVDDELFSAHNESSSWGPGFFTATDDLSVLGCTEQYQFCNIRNTQCTPVTGLYGIKHALNSEDGDLDLSPKQRAIFELLWMPARSMSLQWSFKVLGTELLLAKDWLWATVSVGSSALPPNHWQLEARNLHNVSLAVLQRRVSEFASPNEFEIRPGLNSLAQVRVPSDPALRDLCTALKLRSSEHISVSVLGMGIILGVGSLLILLDFVLIQQLFWMNILWWRNRSPRRQKRKEDWQTTGTLQLQKSAFEARGIGPWDDDENETPVLVDRDKKFARLNDLNEDCKLGENTGDDVGYGRGTYAPVPNQTMESRSMDV</sequence>
<organism evidence="3 4">
    <name type="scientific">Exophiala aquamarina CBS 119918</name>
    <dbReference type="NCBI Taxonomy" id="1182545"/>
    <lineage>
        <taxon>Eukaryota</taxon>
        <taxon>Fungi</taxon>
        <taxon>Dikarya</taxon>
        <taxon>Ascomycota</taxon>
        <taxon>Pezizomycotina</taxon>
        <taxon>Eurotiomycetes</taxon>
        <taxon>Chaetothyriomycetidae</taxon>
        <taxon>Chaetothyriales</taxon>
        <taxon>Herpotrichiellaceae</taxon>
        <taxon>Exophiala</taxon>
    </lineage>
</organism>
<feature type="compositionally biased region" description="Basic and acidic residues" evidence="1">
    <location>
        <begin position="104"/>
        <end position="113"/>
    </location>
</feature>
<accession>A0A072NXH1</accession>
<gene>
    <name evidence="3" type="ORF">A1O9_12358</name>
</gene>
<dbReference type="EMBL" id="AMGV01000022">
    <property type="protein sequence ID" value="KEF51723.1"/>
    <property type="molecule type" value="Genomic_DNA"/>
</dbReference>
<feature type="region of interest" description="Disordered" evidence="1">
    <location>
        <begin position="98"/>
        <end position="117"/>
    </location>
</feature>
<feature type="transmembrane region" description="Helical" evidence="2">
    <location>
        <begin position="20"/>
        <end position="41"/>
    </location>
</feature>
<dbReference type="Proteomes" id="UP000027920">
    <property type="component" value="Unassembled WGS sequence"/>
</dbReference>